<reference evidence="2 3" key="1">
    <citation type="journal article" date="2016" name="Mol. Biol. Evol.">
        <title>Comparative Genomics of Early-Diverging Mushroom-Forming Fungi Provides Insights into the Origins of Lignocellulose Decay Capabilities.</title>
        <authorList>
            <person name="Nagy L.G."/>
            <person name="Riley R."/>
            <person name="Tritt A."/>
            <person name="Adam C."/>
            <person name="Daum C."/>
            <person name="Floudas D."/>
            <person name="Sun H."/>
            <person name="Yadav J.S."/>
            <person name="Pangilinan J."/>
            <person name="Larsson K.H."/>
            <person name="Matsuura K."/>
            <person name="Barry K."/>
            <person name="Labutti K."/>
            <person name="Kuo R."/>
            <person name="Ohm R.A."/>
            <person name="Bhattacharya S.S."/>
            <person name="Shirouzu T."/>
            <person name="Yoshinaga Y."/>
            <person name="Martin F.M."/>
            <person name="Grigoriev I.V."/>
            <person name="Hibbett D.S."/>
        </authorList>
    </citation>
    <scope>NUCLEOTIDE SEQUENCE [LARGE SCALE GENOMIC DNA]</scope>
    <source>
        <strain evidence="2 3">93-53</strain>
    </source>
</reference>
<dbReference type="GeneID" id="63824283"/>
<dbReference type="InParanoid" id="A0A165CNC4"/>
<accession>A0A165CNC4</accession>
<gene>
    <name evidence="2" type="ORF">LAESUDRAFT_716487</name>
</gene>
<sequence>MAYLTFYKYHVRLKAEEQIQPQPKPRLLKCHSKDSLTHLSKHHKSSRDTSSYPSGRVMPTAQPQPAASSSSSTAERVAAMTPHAHIPPKFFEPTIFTSQKAVIYTANVCNINGFNTSVSLPATFSITRTIGKMPSLQQELTNAIQDAATMLAVQTQPTACNMPSSCDVNDVLVTTESTTTPITVNSNASLSVINDVHSQSIFLEPIFGALPMDSTNMHEIDDNSATDSLLPSEVPEAAMLEVSKLYAMHTRDDANTILAFSDCKPANYGTHSILSHRITSLRAHEKQHAASGKELASAASSKDSALLALAKITSELQASSAQEDVATHPTLAFEVKQKNQIKPVKLHYNENLNSVRNLYLKDYLELHPNATDKNAFEASFQGLSFNELKKYEDLRSQASKQK</sequence>
<evidence type="ECO:0000313" key="2">
    <source>
        <dbReference type="EMBL" id="KZT03124.1"/>
    </source>
</evidence>
<name>A0A165CNC4_9APHY</name>
<feature type="region of interest" description="Disordered" evidence="1">
    <location>
        <begin position="36"/>
        <end position="79"/>
    </location>
</feature>
<proteinExistence type="predicted"/>
<organism evidence="2 3">
    <name type="scientific">Laetiporus sulphureus 93-53</name>
    <dbReference type="NCBI Taxonomy" id="1314785"/>
    <lineage>
        <taxon>Eukaryota</taxon>
        <taxon>Fungi</taxon>
        <taxon>Dikarya</taxon>
        <taxon>Basidiomycota</taxon>
        <taxon>Agaricomycotina</taxon>
        <taxon>Agaricomycetes</taxon>
        <taxon>Polyporales</taxon>
        <taxon>Laetiporus</taxon>
    </lineage>
</organism>
<dbReference type="EMBL" id="KV427647">
    <property type="protein sequence ID" value="KZT03124.1"/>
    <property type="molecule type" value="Genomic_DNA"/>
</dbReference>
<dbReference type="RefSeq" id="XP_040760864.1">
    <property type="nucleotide sequence ID" value="XM_040907254.1"/>
</dbReference>
<feature type="compositionally biased region" description="Low complexity" evidence="1">
    <location>
        <begin position="59"/>
        <end position="74"/>
    </location>
</feature>
<evidence type="ECO:0000256" key="1">
    <source>
        <dbReference type="SAM" id="MobiDB-lite"/>
    </source>
</evidence>
<protein>
    <submittedName>
        <fullName evidence="2">Uncharacterized protein</fullName>
    </submittedName>
</protein>
<dbReference type="Proteomes" id="UP000076871">
    <property type="component" value="Unassembled WGS sequence"/>
</dbReference>
<evidence type="ECO:0000313" key="3">
    <source>
        <dbReference type="Proteomes" id="UP000076871"/>
    </source>
</evidence>
<dbReference type="AlphaFoldDB" id="A0A165CNC4"/>
<keyword evidence="3" id="KW-1185">Reference proteome</keyword>